<dbReference type="EMBL" id="JACWLN010000001">
    <property type="protein sequence ID" value="MBD1259677.1"/>
    <property type="molecule type" value="Genomic_DNA"/>
</dbReference>
<name>A0ABR7VV69_9FLAO</name>
<protein>
    <recommendedName>
        <fullName evidence="4">TonB-like protein</fullName>
    </recommendedName>
</protein>
<feature type="signal peptide" evidence="1">
    <location>
        <begin position="1"/>
        <end position="20"/>
    </location>
</feature>
<evidence type="ECO:0008006" key="4">
    <source>
        <dbReference type="Google" id="ProtNLM"/>
    </source>
</evidence>
<gene>
    <name evidence="2" type="ORF">HZY62_03695</name>
</gene>
<comment type="caution">
    <text evidence="2">The sequence shown here is derived from an EMBL/GenBank/DDBJ whole genome shotgun (WGS) entry which is preliminary data.</text>
</comment>
<proteinExistence type="predicted"/>
<feature type="chain" id="PRO_5046934417" description="TonB-like protein" evidence="1">
    <location>
        <begin position="21"/>
        <end position="162"/>
    </location>
</feature>
<evidence type="ECO:0000313" key="2">
    <source>
        <dbReference type="EMBL" id="MBD1259677.1"/>
    </source>
</evidence>
<dbReference type="Gene3D" id="3.30.1150.10">
    <property type="match status" value="1"/>
</dbReference>
<dbReference type="Proteomes" id="UP000651837">
    <property type="component" value="Unassembled WGS sequence"/>
</dbReference>
<reference evidence="2 3" key="1">
    <citation type="submission" date="2020-07" db="EMBL/GenBank/DDBJ databases">
        <title>The draft genome sequence of Maribacter polysiphoniae KCTC 22021.</title>
        <authorList>
            <person name="Mu L."/>
        </authorList>
    </citation>
    <scope>NUCLEOTIDE SEQUENCE [LARGE SCALE GENOMIC DNA]</scope>
    <source>
        <strain evidence="2 3">KCTC 22021</strain>
    </source>
</reference>
<evidence type="ECO:0000313" key="3">
    <source>
        <dbReference type="Proteomes" id="UP000651837"/>
    </source>
</evidence>
<evidence type="ECO:0000256" key="1">
    <source>
        <dbReference type="SAM" id="SignalP"/>
    </source>
</evidence>
<sequence length="162" mass="18693">MGFMRKFLTILLLCSCFSCGLFESKEAKTQKLVNKEMLTIDWNDVDNYPLFANCDESTSKTIQRQCFERELLNHFWTTLQEFEFVIDTDTNTTVYVDFLIDQEGKITVVNIEKDKGIEKTMPEFDAIISQSLRNLPPLAPALKRGIPVRAKFRIPIVLNTNS</sequence>
<keyword evidence="1" id="KW-0732">Signal</keyword>
<keyword evidence="3" id="KW-1185">Reference proteome</keyword>
<organism evidence="2 3">
    <name type="scientific">Maribacter polysiphoniae</name>
    <dbReference type="NCBI Taxonomy" id="429344"/>
    <lineage>
        <taxon>Bacteria</taxon>
        <taxon>Pseudomonadati</taxon>
        <taxon>Bacteroidota</taxon>
        <taxon>Flavobacteriia</taxon>
        <taxon>Flavobacteriales</taxon>
        <taxon>Flavobacteriaceae</taxon>
        <taxon>Maribacter</taxon>
    </lineage>
</organism>
<accession>A0ABR7VV69</accession>